<evidence type="ECO:0000256" key="1">
    <source>
        <dbReference type="SAM" id="MobiDB-lite"/>
    </source>
</evidence>
<evidence type="ECO:0000313" key="3">
    <source>
        <dbReference type="Proteomes" id="UP001179483"/>
    </source>
</evidence>
<name>A0AAE9XGT4_9LACT</name>
<dbReference type="RefSeq" id="WP_271735332.1">
    <property type="nucleotide sequence ID" value="NZ_CP116590.1"/>
</dbReference>
<proteinExistence type="predicted"/>
<sequence>MGWLSNLFNNERNEVSSVSSYKMVVDSGDSFFSYNGRLYESDIVRSAIRPKAQAVGKAVGKHIRESDGNTTVNPDVYLRFLLEEPNEIMTGQMLLEKLTTQLMLNNNAFALIQRDSNGLANAIYPLDGANNVEALQDKSNQLYLRFTLDGKVYTFRYSDIIHLRRDFYDNKIFGSNPGKALTSLMEVVTTTDQGTIKAIKNSNIIRWLLKFNQTLRPEDIEKNTKQFVDSFLSTESETTGAAGTDAKTEAIQINPSNYVPDSKQTEGTVKRIYGFFNTNEKIIQSSYNEDEWISYFEAEIEPVITQLSAEFTRKLFSRRERGFGNRIIFESSNLSFASMQTRLGLISLVDRGVLSPNEMRKYLNLAPIENGDVYLRRLDTTTIGSNGDGKGGDVNADNNERRDRE</sequence>
<accession>A0AAE9XGT4</accession>
<reference evidence="2" key="1">
    <citation type="submission" date="2023-01" db="EMBL/GenBank/DDBJ databases">
        <title>Oxazolidinone resistance genes in florfenicol resistant enterococci from beef cattle and veal calves at slaughter.</title>
        <authorList>
            <person name="Biggel M."/>
        </authorList>
    </citation>
    <scope>NUCLEOTIDE SEQUENCE</scope>
    <source>
        <strain evidence="2">K79-1</strain>
    </source>
</reference>
<dbReference type="Proteomes" id="UP001179483">
    <property type="component" value="Chromosome"/>
</dbReference>
<organism evidence="2 3">
    <name type="scientific">Aerococcus urinaeequi</name>
    <dbReference type="NCBI Taxonomy" id="51665"/>
    <lineage>
        <taxon>Bacteria</taxon>
        <taxon>Bacillati</taxon>
        <taxon>Bacillota</taxon>
        <taxon>Bacilli</taxon>
        <taxon>Lactobacillales</taxon>
        <taxon>Aerococcaceae</taxon>
        <taxon>Aerococcus</taxon>
    </lineage>
</organism>
<evidence type="ECO:0000313" key="2">
    <source>
        <dbReference type="EMBL" id="WCG37062.1"/>
    </source>
</evidence>
<dbReference type="InterPro" id="IPR006944">
    <property type="entry name" value="Phage/GTA_portal"/>
</dbReference>
<feature type="region of interest" description="Disordered" evidence="1">
    <location>
        <begin position="385"/>
        <end position="405"/>
    </location>
</feature>
<dbReference type="AlphaFoldDB" id="A0AAE9XGT4"/>
<dbReference type="Pfam" id="PF04860">
    <property type="entry name" value="Phage_portal"/>
    <property type="match status" value="1"/>
</dbReference>
<dbReference type="EMBL" id="CP116590">
    <property type="protein sequence ID" value="WCG37062.1"/>
    <property type="molecule type" value="Genomic_DNA"/>
</dbReference>
<protein>
    <submittedName>
        <fullName evidence="2">Phage portal protein</fullName>
    </submittedName>
</protein>
<gene>
    <name evidence="2" type="ORF">PML80_05920</name>
</gene>